<dbReference type="InterPro" id="IPR008880">
    <property type="entry name" value="Trigger_fac_C"/>
</dbReference>
<evidence type="ECO:0000256" key="7">
    <source>
        <dbReference type="ARBA" id="ARBA00023186"/>
    </source>
</evidence>
<dbReference type="InterPro" id="IPR027304">
    <property type="entry name" value="Trigger_fact/SurA_dom_sf"/>
</dbReference>
<dbReference type="GO" id="GO:0043335">
    <property type="term" value="P:protein unfolding"/>
    <property type="evidence" value="ECO:0007669"/>
    <property type="project" value="TreeGrafter"/>
</dbReference>
<evidence type="ECO:0000256" key="12">
    <source>
        <dbReference type="HAMAP-Rule" id="MF_00303"/>
    </source>
</evidence>
<dbReference type="NCBIfam" id="TIGR00115">
    <property type="entry name" value="tig"/>
    <property type="match status" value="1"/>
</dbReference>
<evidence type="ECO:0000256" key="2">
    <source>
        <dbReference type="ARBA" id="ARBA00005464"/>
    </source>
</evidence>
<dbReference type="GO" id="GO:0015031">
    <property type="term" value="P:protein transport"/>
    <property type="evidence" value="ECO:0007669"/>
    <property type="project" value="UniProtKB-UniRule"/>
</dbReference>
<evidence type="ECO:0000256" key="4">
    <source>
        <dbReference type="ARBA" id="ARBA00016902"/>
    </source>
</evidence>
<dbReference type="InterPro" id="IPR005215">
    <property type="entry name" value="Trig_fac"/>
</dbReference>
<dbReference type="Pfam" id="PF05697">
    <property type="entry name" value="Trigger_N"/>
    <property type="match status" value="1"/>
</dbReference>
<feature type="coiled-coil region" evidence="15">
    <location>
        <begin position="378"/>
        <end position="405"/>
    </location>
</feature>
<sequence length="458" mass="52142">MKITQEKLPNSQIGLEIEIPAETAKKAYEIKINTLARTANIPGFRKGKVPRTILLQRLGNRYVKATTLEELVQDSLKKAIDKESIKAIGNYTLQDNLDKLIDEFQPGQPFTFSARIDVPPSVELGMYKELSIKAEEKNYDIEQVENWLKERREKLATLVPIEDRHSQMGDVAIVDYKGFLISEGIVAEQPIEGVEGKDFRVDLEKGKFIEGMVEGLLGMKPGESKELPLVFPDDYPREDLAKKSVNFAIKLKELKAKELPELDDDFADEVSEFETISQLQESLEKQFIESAKSETQSNIHNAITEELNKNCTVDLPDTLVQEEITKLLTQTAMKMEEMGVDLAEVFNQENLPNLRKNAHPEAVERLKKILILKEIASIEAITVEEEEIEKKNNEFKEKLKGQNIDLDKLYVTVKEQLMVEKTLDWLQEKSTIELCESGSLEIKNKDDLDATEEIMSEV</sequence>
<dbReference type="GO" id="GO:0051301">
    <property type="term" value="P:cell division"/>
    <property type="evidence" value="ECO:0007669"/>
    <property type="project" value="UniProtKB-KW"/>
</dbReference>
<accession>A0A086CHI6</accession>
<evidence type="ECO:0000259" key="16">
    <source>
        <dbReference type="PROSITE" id="PS50059"/>
    </source>
</evidence>
<dbReference type="InterPro" id="IPR046357">
    <property type="entry name" value="PPIase_dom_sf"/>
</dbReference>
<evidence type="ECO:0000256" key="6">
    <source>
        <dbReference type="ARBA" id="ARBA00023110"/>
    </source>
</evidence>
<evidence type="ECO:0000256" key="8">
    <source>
        <dbReference type="ARBA" id="ARBA00023235"/>
    </source>
</evidence>
<organism evidence="17 18">
    <name type="scientific">Candidatus Atelocyanobacterium thalassa isolate SIO64986</name>
    <dbReference type="NCBI Taxonomy" id="1527444"/>
    <lineage>
        <taxon>Bacteria</taxon>
        <taxon>Bacillati</taxon>
        <taxon>Cyanobacteriota</taxon>
        <taxon>Cyanophyceae</taxon>
        <taxon>Oscillatoriophycideae</taxon>
        <taxon>Chroococcales</taxon>
        <taxon>Aphanothecaceae</taxon>
        <taxon>Candidatus Atelocyanobacterium</taxon>
        <taxon>Candidatus Atelocyanobacterium thalassae</taxon>
    </lineage>
</organism>
<evidence type="ECO:0000256" key="1">
    <source>
        <dbReference type="ARBA" id="ARBA00000971"/>
    </source>
</evidence>
<evidence type="ECO:0000313" key="17">
    <source>
        <dbReference type="EMBL" id="KFF41650.1"/>
    </source>
</evidence>
<dbReference type="FunFam" id="3.30.70.1050:FF:000004">
    <property type="entry name" value="Trigger factor"/>
    <property type="match status" value="1"/>
</dbReference>
<evidence type="ECO:0000256" key="13">
    <source>
        <dbReference type="PROSITE-ProRule" id="PRU00277"/>
    </source>
</evidence>
<comment type="subcellular location">
    <subcellularLocation>
        <location evidence="12">Cytoplasm</location>
    </subcellularLocation>
    <text evidence="12">About half TF is bound to the ribosome near the polypeptide exit tunnel while the other half is free in the cytoplasm.</text>
</comment>
<dbReference type="InterPro" id="IPR008881">
    <property type="entry name" value="Trigger_fac_ribosome-bd_bac"/>
</dbReference>
<dbReference type="PROSITE" id="PS50059">
    <property type="entry name" value="FKBP_PPIASE"/>
    <property type="match status" value="1"/>
</dbReference>
<dbReference type="Gene3D" id="3.10.50.40">
    <property type="match status" value="1"/>
</dbReference>
<dbReference type="GO" id="GO:0005737">
    <property type="term" value="C:cytoplasm"/>
    <property type="evidence" value="ECO:0007669"/>
    <property type="project" value="UniProtKB-SubCell"/>
</dbReference>
<dbReference type="PANTHER" id="PTHR30560:SF3">
    <property type="entry name" value="TRIGGER FACTOR-LIKE PROTEIN TIG, CHLOROPLASTIC"/>
    <property type="match status" value="1"/>
</dbReference>
<proteinExistence type="inferred from homology"/>
<dbReference type="InterPro" id="IPR001179">
    <property type="entry name" value="PPIase_FKBP_dom"/>
</dbReference>
<evidence type="ECO:0000256" key="5">
    <source>
        <dbReference type="ARBA" id="ARBA00022618"/>
    </source>
</evidence>
<dbReference type="GO" id="GO:0003755">
    <property type="term" value="F:peptidyl-prolyl cis-trans isomerase activity"/>
    <property type="evidence" value="ECO:0007669"/>
    <property type="project" value="UniProtKB-UniRule"/>
</dbReference>
<dbReference type="EC" id="5.2.1.8" evidence="3 12"/>
<comment type="caution">
    <text evidence="17">The sequence shown here is derived from an EMBL/GenBank/DDBJ whole genome shotgun (WGS) entry which is preliminary data.</text>
</comment>
<dbReference type="Gene3D" id="3.30.70.1050">
    <property type="entry name" value="Trigger factor ribosome-binding domain"/>
    <property type="match status" value="1"/>
</dbReference>
<dbReference type="GO" id="GO:0044183">
    <property type="term" value="F:protein folding chaperone"/>
    <property type="evidence" value="ECO:0007669"/>
    <property type="project" value="TreeGrafter"/>
</dbReference>
<keyword evidence="12" id="KW-0963">Cytoplasm</keyword>
<dbReference type="GO" id="GO:0043022">
    <property type="term" value="F:ribosome binding"/>
    <property type="evidence" value="ECO:0007669"/>
    <property type="project" value="TreeGrafter"/>
</dbReference>
<comment type="similarity">
    <text evidence="2 12 14">Belongs to the FKBP-type PPIase family. Tig subfamily.</text>
</comment>
<keyword evidence="5 12" id="KW-0132">Cell division</keyword>
<comment type="domain">
    <text evidence="12">Consists of 3 domains; the N-terminus binds the ribosome, the middle domain has PPIase activity, while the C-terminus has intrinsic chaperone activity on its own.</text>
</comment>
<evidence type="ECO:0000256" key="11">
    <source>
        <dbReference type="ARBA" id="ARBA00029986"/>
    </source>
</evidence>
<protein>
    <recommendedName>
        <fullName evidence="4 12">Trigger factor</fullName>
        <shortName evidence="12">TF</shortName>
        <ecNumber evidence="3 12">5.2.1.8</ecNumber>
    </recommendedName>
    <alternativeName>
        <fullName evidence="11 12">PPIase</fullName>
    </alternativeName>
</protein>
<dbReference type="STRING" id="1527444.ucyna2_00526"/>
<feature type="domain" description="PPIase FKBP-type" evidence="16">
    <location>
        <begin position="169"/>
        <end position="235"/>
    </location>
</feature>
<keyword evidence="9 12" id="KW-0131">Cell cycle</keyword>
<dbReference type="SUPFAM" id="SSF102735">
    <property type="entry name" value="Trigger factor ribosome-binding domain"/>
    <property type="match status" value="1"/>
</dbReference>
<evidence type="ECO:0000256" key="15">
    <source>
        <dbReference type="SAM" id="Coils"/>
    </source>
</evidence>
<dbReference type="HAMAP" id="MF_00303">
    <property type="entry name" value="Trigger_factor_Tig"/>
    <property type="match status" value="1"/>
</dbReference>
<dbReference type="EMBL" id="JPSP01000004">
    <property type="protein sequence ID" value="KFF41650.1"/>
    <property type="molecule type" value="Genomic_DNA"/>
</dbReference>
<dbReference type="Pfam" id="PF00254">
    <property type="entry name" value="FKBP_C"/>
    <property type="match status" value="1"/>
</dbReference>
<dbReference type="Pfam" id="PF05698">
    <property type="entry name" value="Trigger_C"/>
    <property type="match status" value="1"/>
</dbReference>
<dbReference type="InterPro" id="IPR036611">
    <property type="entry name" value="Trigger_fac_ribosome-bd_sf"/>
</dbReference>
<dbReference type="AlphaFoldDB" id="A0A086CHI6"/>
<evidence type="ECO:0000256" key="9">
    <source>
        <dbReference type="ARBA" id="ARBA00023306"/>
    </source>
</evidence>
<keyword evidence="6 12" id="KW-0697">Rotamase</keyword>
<dbReference type="Proteomes" id="UP000028922">
    <property type="component" value="Unassembled WGS sequence"/>
</dbReference>
<gene>
    <name evidence="12" type="primary">tig</name>
    <name evidence="17" type="ORF">ucyna2_00526</name>
</gene>
<keyword evidence="7 12" id="KW-0143">Chaperone</keyword>
<dbReference type="GO" id="GO:0051083">
    <property type="term" value="P:'de novo' cotranslational protein folding"/>
    <property type="evidence" value="ECO:0007669"/>
    <property type="project" value="TreeGrafter"/>
</dbReference>
<comment type="function">
    <text evidence="10 12">Involved in protein export. Acts as a chaperone by maintaining the newly synthesized protein in an open conformation. Functions as a peptidyl-prolyl cis-trans isomerase.</text>
</comment>
<comment type="catalytic activity">
    <reaction evidence="1 12 13">
        <text>[protein]-peptidylproline (omega=180) = [protein]-peptidylproline (omega=0)</text>
        <dbReference type="Rhea" id="RHEA:16237"/>
        <dbReference type="Rhea" id="RHEA-COMP:10747"/>
        <dbReference type="Rhea" id="RHEA-COMP:10748"/>
        <dbReference type="ChEBI" id="CHEBI:83833"/>
        <dbReference type="ChEBI" id="CHEBI:83834"/>
        <dbReference type="EC" id="5.2.1.8"/>
    </reaction>
</comment>
<dbReference type="PATRIC" id="fig|1527444.3.peg.504"/>
<dbReference type="PIRSF" id="PIRSF003095">
    <property type="entry name" value="Trigger_factor"/>
    <property type="match status" value="1"/>
</dbReference>
<dbReference type="SUPFAM" id="SSF54534">
    <property type="entry name" value="FKBP-like"/>
    <property type="match status" value="1"/>
</dbReference>
<keyword evidence="8 12" id="KW-0413">Isomerase</keyword>
<evidence type="ECO:0000256" key="14">
    <source>
        <dbReference type="RuleBase" id="RU003914"/>
    </source>
</evidence>
<evidence type="ECO:0000313" key="18">
    <source>
        <dbReference type="Proteomes" id="UP000028922"/>
    </source>
</evidence>
<dbReference type="PANTHER" id="PTHR30560">
    <property type="entry name" value="TRIGGER FACTOR CHAPERONE AND PEPTIDYL-PROLYL CIS/TRANS ISOMERASE"/>
    <property type="match status" value="1"/>
</dbReference>
<dbReference type="eggNOG" id="COG0544">
    <property type="taxonomic scope" value="Bacteria"/>
</dbReference>
<dbReference type="FunFam" id="3.10.50.40:FF:000001">
    <property type="entry name" value="Trigger factor"/>
    <property type="match status" value="1"/>
</dbReference>
<dbReference type="Gene3D" id="1.10.3120.10">
    <property type="entry name" value="Trigger factor, C-terminal domain"/>
    <property type="match status" value="1"/>
</dbReference>
<keyword evidence="15" id="KW-0175">Coiled coil</keyword>
<dbReference type="SUPFAM" id="SSF109998">
    <property type="entry name" value="Triger factor/SurA peptide-binding domain-like"/>
    <property type="match status" value="1"/>
</dbReference>
<name>A0A086CHI6_9CHRO</name>
<reference evidence="17 18" key="1">
    <citation type="submission" date="2014-08" db="EMBL/GenBank/DDBJ databases">
        <title>Comparative genomics reveals surprising divergence of two closely related strains of uncultivated UCYN-A cyanobacteria.</title>
        <authorList>
            <person name="Bombar D."/>
            <person name="Heller P."/>
            <person name="Sanchez-Baracaldo P."/>
            <person name="Carter B.J."/>
            <person name="Zert J.P."/>
        </authorList>
    </citation>
    <scope>NUCLEOTIDE SEQUENCE [LARGE SCALE GENOMIC DNA]</scope>
</reference>
<dbReference type="InterPro" id="IPR037041">
    <property type="entry name" value="Trigger_fac_C_sf"/>
</dbReference>
<evidence type="ECO:0000256" key="3">
    <source>
        <dbReference type="ARBA" id="ARBA00013194"/>
    </source>
</evidence>
<evidence type="ECO:0000256" key="10">
    <source>
        <dbReference type="ARBA" id="ARBA00024849"/>
    </source>
</evidence>